<reference evidence="7" key="1">
    <citation type="journal article" date="2021" name="Front. Microbiol.">
        <title>Comprehensive Comparative Genomics and Phenotyping of Methylobacterium Species.</title>
        <authorList>
            <person name="Alessa O."/>
            <person name="Ogura Y."/>
            <person name="Fujitani Y."/>
            <person name="Takami H."/>
            <person name="Hayashi T."/>
            <person name="Sahin N."/>
            <person name="Tani A."/>
        </authorList>
    </citation>
    <scope>NUCLEOTIDE SEQUENCE</scope>
    <source>
        <strain evidence="7">KCTC 52305</strain>
    </source>
</reference>
<dbReference type="Gene3D" id="3.10.20.30">
    <property type="match status" value="1"/>
</dbReference>
<dbReference type="Pfam" id="PF01799">
    <property type="entry name" value="Fer2_2"/>
    <property type="match status" value="1"/>
</dbReference>
<organism evidence="7 8">
    <name type="scientific">Methylobacterium crusticola</name>
    <dbReference type="NCBI Taxonomy" id="1697972"/>
    <lineage>
        <taxon>Bacteria</taxon>
        <taxon>Pseudomonadati</taxon>
        <taxon>Pseudomonadota</taxon>
        <taxon>Alphaproteobacteria</taxon>
        <taxon>Hyphomicrobiales</taxon>
        <taxon>Methylobacteriaceae</taxon>
        <taxon>Methylobacterium</taxon>
    </lineage>
</organism>
<dbReference type="InterPro" id="IPR036010">
    <property type="entry name" value="2Fe-2S_ferredoxin-like_sf"/>
</dbReference>
<dbReference type="Proteomes" id="UP001055167">
    <property type="component" value="Unassembled WGS sequence"/>
</dbReference>
<dbReference type="SUPFAM" id="SSF54292">
    <property type="entry name" value="2Fe-2S ferredoxin-like"/>
    <property type="match status" value="1"/>
</dbReference>
<evidence type="ECO:0000313" key="8">
    <source>
        <dbReference type="Proteomes" id="UP001055167"/>
    </source>
</evidence>
<keyword evidence="1" id="KW-0001">2Fe-2S</keyword>
<dbReference type="PROSITE" id="PS51085">
    <property type="entry name" value="2FE2S_FER_2"/>
    <property type="match status" value="1"/>
</dbReference>
<dbReference type="InterPro" id="IPR006058">
    <property type="entry name" value="2Fe2S_fd_BS"/>
</dbReference>
<keyword evidence="5" id="KW-0411">Iron-sulfur</keyword>
<accession>A0ABQ4R4V4</accession>
<dbReference type="Pfam" id="PF00111">
    <property type="entry name" value="Fer2"/>
    <property type="match status" value="1"/>
</dbReference>
<dbReference type="InterPro" id="IPR036884">
    <property type="entry name" value="2Fe-2S-bd_dom_sf"/>
</dbReference>
<keyword evidence="4" id="KW-0408">Iron</keyword>
<comment type="caution">
    <text evidence="7">The sequence shown here is derived from an EMBL/GenBank/DDBJ whole genome shotgun (WGS) entry which is preliminary data.</text>
</comment>
<keyword evidence="2" id="KW-0479">Metal-binding</keyword>
<dbReference type="InterPro" id="IPR001041">
    <property type="entry name" value="2Fe-2S_ferredoxin-type"/>
</dbReference>
<keyword evidence="3" id="KW-0560">Oxidoreductase</keyword>
<dbReference type="InterPro" id="IPR051452">
    <property type="entry name" value="Diverse_Oxidoreductases"/>
</dbReference>
<reference evidence="7" key="2">
    <citation type="submission" date="2021-08" db="EMBL/GenBank/DDBJ databases">
        <authorList>
            <person name="Tani A."/>
            <person name="Ola A."/>
            <person name="Ogura Y."/>
            <person name="Katsura K."/>
            <person name="Hayashi T."/>
        </authorList>
    </citation>
    <scope>NUCLEOTIDE SEQUENCE</scope>
    <source>
        <strain evidence="7">KCTC 52305</strain>
    </source>
</reference>
<evidence type="ECO:0000256" key="2">
    <source>
        <dbReference type="ARBA" id="ARBA00022723"/>
    </source>
</evidence>
<evidence type="ECO:0000256" key="5">
    <source>
        <dbReference type="ARBA" id="ARBA00023014"/>
    </source>
</evidence>
<dbReference type="RefSeq" id="WP_128561708.1">
    <property type="nucleotide sequence ID" value="NZ_BPQH01000017.1"/>
</dbReference>
<dbReference type="Gene3D" id="1.10.150.120">
    <property type="entry name" value="[2Fe-2S]-binding domain"/>
    <property type="match status" value="1"/>
</dbReference>
<feature type="domain" description="2Fe-2S ferredoxin-type" evidence="6">
    <location>
        <begin position="5"/>
        <end position="81"/>
    </location>
</feature>
<proteinExistence type="predicted"/>
<evidence type="ECO:0000256" key="1">
    <source>
        <dbReference type="ARBA" id="ARBA00022714"/>
    </source>
</evidence>
<evidence type="ECO:0000313" key="7">
    <source>
        <dbReference type="EMBL" id="GJD52160.1"/>
    </source>
</evidence>
<sequence length="156" mass="16474">MSCTSRLRCTINGVACDREIDPRLLLVEAVRDVAGLKGTRVGCLTGDCGACTVRIDGAVVKSCLVLALSVEDRAITTIEGAGDLTEIQHAFVAENGFQCGFCTTGMVLTAAELLRDNPRPSEAEIRRAISGNLCRCTGYDGIVAAVRRAAEARARA</sequence>
<keyword evidence="8" id="KW-1185">Reference proteome</keyword>
<evidence type="ECO:0000256" key="3">
    <source>
        <dbReference type="ARBA" id="ARBA00023002"/>
    </source>
</evidence>
<dbReference type="EMBL" id="BPQH01000017">
    <property type="protein sequence ID" value="GJD52160.1"/>
    <property type="molecule type" value="Genomic_DNA"/>
</dbReference>
<name>A0ABQ4R4V4_9HYPH</name>
<gene>
    <name evidence="7" type="primary">coxS_2</name>
    <name evidence="7" type="ORF">OPKNFCMD_4922</name>
</gene>
<dbReference type="PANTHER" id="PTHR44379">
    <property type="entry name" value="OXIDOREDUCTASE WITH IRON-SULFUR SUBUNIT"/>
    <property type="match status" value="1"/>
</dbReference>
<protein>
    <submittedName>
        <fullName evidence="7">Carbon monoxide dehydrogenase small chain</fullName>
    </submittedName>
</protein>
<dbReference type="InterPro" id="IPR012675">
    <property type="entry name" value="Beta-grasp_dom_sf"/>
</dbReference>
<evidence type="ECO:0000256" key="4">
    <source>
        <dbReference type="ARBA" id="ARBA00023004"/>
    </source>
</evidence>
<evidence type="ECO:0000259" key="6">
    <source>
        <dbReference type="PROSITE" id="PS51085"/>
    </source>
</evidence>
<dbReference type="PROSITE" id="PS00197">
    <property type="entry name" value="2FE2S_FER_1"/>
    <property type="match status" value="1"/>
</dbReference>
<dbReference type="InterPro" id="IPR002888">
    <property type="entry name" value="2Fe-2S-bd"/>
</dbReference>
<dbReference type="SUPFAM" id="SSF47741">
    <property type="entry name" value="CO dehydrogenase ISP C-domain like"/>
    <property type="match status" value="1"/>
</dbReference>
<dbReference type="PANTHER" id="PTHR44379:SF8">
    <property type="entry name" value="XANTHINE DEHYDROGENASE IRON-SULFUR-BINDING SUBUNIT XDHC-RELATED"/>
    <property type="match status" value="1"/>
</dbReference>